<feature type="compositionally biased region" description="Polar residues" evidence="1">
    <location>
        <begin position="179"/>
        <end position="188"/>
    </location>
</feature>
<feature type="compositionally biased region" description="Basic and acidic residues" evidence="1">
    <location>
        <begin position="220"/>
        <end position="231"/>
    </location>
</feature>
<comment type="caution">
    <text evidence="2">The sequence shown here is derived from an EMBL/GenBank/DDBJ whole genome shotgun (WGS) entry which is preliminary data.</text>
</comment>
<reference evidence="2" key="1">
    <citation type="submission" date="2022-07" db="EMBL/GenBank/DDBJ databases">
        <title>Genome Sequence of Physisporinus lineatus.</title>
        <authorList>
            <person name="Buettner E."/>
        </authorList>
    </citation>
    <scope>NUCLEOTIDE SEQUENCE</scope>
    <source>
        <strain evidence="2">VT162</strain>
    </source>
</reference>
<organism evidence="2 3">
    <name type="scientific">Meripilus lineatus</name>
    <dbReference type="NCBI Taxonomy" id="2056292"/>
    <lineage>
        <taxon>Eukaryota</taxon>
        <taxon>Fungi</taxon>
        <taxon>Dikarya</taxon>
        <taxon>Basidiomycota</taxon>
        <taxon>Agaricomycotina</taxon>
        <taxon>Agaricomycetes</taxon>
        <taxon>Polyporales</taxon>
        <taxon>Meripilaceae</taxon>
        <taxon>Meripilus</taxon>
    </lineage>
</organism>
<dbReference type="EMBL" id="JANAWD010000748">
    <property type="protein sequence ID" value="KAJ3476125.1"/>
    <property type="molecule type" value="Genomic_DNA"/>
</dbReference>
<protein>
    <submittedName>
        <fullName evidence="2">Uncharacterized protein</fullName>
    </submittedName>
</protein>
<evidence type="ECO:0000313" key="3">
    <source>
        <dbReference type="Proteomes" id="UP001212997"/>
    </source>
</evidence>
<feature type="region of interest" description="Disordered" evidence="1">
    <location>
        <begin position="205"/>
        <end position="231"/>
    </location>
</feature>
<evidence type="ECO:0000256" key="1">
    <source>
        <dbReference type="SAM" id="MobiDB-lite"/>
    </source>
</evidence>
<feature type="compositionally biased region" description="Polar residues" evidence="1">
    <location>
        <begin position="157"/>
        <end position="166"/>
    </location>
</feature>
<sequence>MYPLPFTVVISYTPSGSCVIPKGSIHPNPEPFFLFDDVRPGGSVYVKAPLVLTAFVSKPGLQPGQVRPRDLFPVYDKNGEPWSLVLDGFPQTTWVIRQRSNGALQLCTPDERVCPTSPRPTQSRYLSTGTRSLENSSQFHPPASEVAAPLTFERECPSSSSRTGYQSVMDADSRKTRTHNPYASNGTESEIRSVIPEVFSRVDLRSGRGDVSDQQVTHTNRRESTSADIEPRKRGGVSRFLFGWLRGKRYSRRGVEAN</sequence>
<evidence type="ECO:0000313" key="2">
    <source>
        <dbReference type="EMBL" id="KAJ3476125.1"/>
    </source>
</evidence>
<gene>
    <name evidence="2" type="ORF">NLI96_g11377</name>
</gene>
<feature type="region of interest" description="Disordered" evidence="1">
    <location>
        <begin position="155"/>
        <end position="189"/>
    </location>
</feature>
<name>A0AAD5Y968_9APHY</name>
<dbReference type="Proteomes" id="UP001212997">
    <property type="component" value="Unassembled WGS sequence"/>
</dbReference>
<dbReference type="AlphaFoldDB" id="A0AAD5Y968"/>
<keyword evidence="3" id="KW-1185">Reference proteome</keyword>
<proteinExistence type="predicted"/>
<accession>A0AAD5Y968</accession>